<dbReference type="CDD" id="cd16964">
    <property type="entry name" value="YqgF"/>
    <property type="match status" value="1"/>
</dbReference>
<keyword evidence="9" id="KW-0805">Transcription regulation</keyword>
<dbReference type="Pfam" id="PF08880">
    <property type="entry name" value="QLQ"/>
    <property type="match status" value="1"/>
</dbReference>
<comment type="similarity">
    <text evidence="2 9">Belongs to the GRF family.</text>
</comment>
<keyword evidence="5" id="KW-0540">Nuclease</keyword>
<keyword evidence="6" id="KW-0378">Hydrolase</keyword>
<keyword evidence="14" id="KW-1185">Reference proteome</keyword>
<feature type="domain" description="QLQ" evidence="11">
    <location>
        <begin position="75"/>
        <end position="110"/>
    </location>
</feature>
<dbReference type="EMBL" id="JAGKQM010000016">
    <property type="protein sequence ID" value="KAH0873730.1"/>
    <property type="molecule type" value="Genomic_DNA"/>
</dbReference>
<organism evidence="13 14">
    <name type="scientific">Brassica napus</name>
    <name type="common">Rape</name>
    <dbReference type="NCBI Taxonomy" id="3708"/>
    <lineage>
        <taxon>Eukaryota</taxon>
        <taxon>Viridiplantae</taxon>
        <taxon>Streptophyta</taxon>
        <taxon>Embryophyta</taxon>
        <taxon>Tracheophyta</taxon>
        <taxon>Spermatophyta</taxon>
        <taxon>Magnoliopsida</taxon>
        <taxon>eudicotyledons</taxon>
        <taxon>Gunneridae</taxon>
        <taxon>Pentapetalae</taxon>
        <taxon>rosids</taxon>
        <taxon>malvids</taxon>
        <taxon>Brassicales</taxon>
        <taxon>Brassicaceae</taxon>
        <taxon>Brassiceae</taxon>
        <taxon>Brassica</taxon>
    </lineage>
</organism>
<dbReference type="SMART" id="SM00951">
    <property type="entry name" value="QLQ"/>
    <property type="match status" value="1"/>
</dbReference>
<dbReference type="InterPro" id="IPR012337">
    <property type="entry name" value="RNaseH-like_sf"/>
</dbReference>
<dbReference type="Pfam" id="PF08879">
    <property type="entry name" value="WRC"/>
    <property type="match status" value="1"/>
</dbReference>
<keyword evidence="3" id="KW-0963">Cytoplasm</keyword>
<dbReference type="PANTHER" id="PTHR31602">
    <property type="entry name" value="GROWTH-REGULATING FACTOR 5"/>
    <property type="match status" value="1"/>
</dbReference>
<dbReference type="Gene3D" id="3.30.420.140">
    <property type="entry name" value="YqgF/RNase H-like domain"/>
    <property type="match status" value="1"/>
</dbReference>
<evidence type="ECO:0000256" key="7">
    <source>
        <dbReference type="ARBA" id="ARBA00023242"/>
    </source>
</evidence>
<evidence type="ECO:0000259" key="11">
    <source>
        <dbReference type="PROSITE" id="PS51666"/>
    </source>
</evidence>
<evidence type="ECO:0000256" key="8">
    <source>
        <dbReference type="PROSITE-ProRule" id="PRU01002"/>
    </source>
</evidence>
<dbReference type="SMART" id="SM00732">
    <property type="entry name" value="YqgFc"/>
    <property type="match status" value="1"/>
</dbReference>
<dbReference type="InterPro" id="IPR037027">
    <property type="entry name" value="YqgF/RNaseH-like_dom_sf"/>
</dbReference>
<evidence type="ECO:0000313" key="13">
    <source>
        <dbReference type="EMBL" id="KAH0873730.1"/>
    </source>
</evidence>
<comment type="subcellular location">
    <subcellularLocation>
        <location evidence="1 8 9">Nucleus</location>
    </subcellularLocation>
</comment>
<dbReference type="InterPro" id="IPR031137">
    <property type="entry name" value="GRF"/>
</dbReference>
<reference evidence="13 14" key="1">
    <citation type="submission" date="2021-05" db="EMBL/GenBank/DDBJ databases">
        <title>Genome Assembly of Synthetic Allotetraploid Brassica napus Reveals Homoeologous Exchanges between Subgenomes.</title>
        <authorList>
            <person name="Davis J.T."/>
        </authorList>
    </citation>
    <scope>NUCLEOTIDE SEQUENCE [LARGE SCALE GENOMIC DNA]</scope>
    <source>
        <strain evidence="14">cv. Da-Ae</strain>
        <tissue evidence="13">Seedling</tissue>
    </source>
</reference>
<dbReference type="PROSITE" id="PS51666">
    <property type="entry name" value="QLQ"/>
    <property type="match status" value="1"/>
</dbReference>
<proteinExistence type="inferred from homology"/>
<dbReference type="Pfam" id="PF03652">
    <property type="entry name" value="RuvX"/>
    <property type="match status" value="1"/>
</dbReference>
<keyword evidence="9" id="KW-0010">Activator</keyword>
<evidence type="ECO:0000259" key="12">
    <source>
        <dbReference type="PROSITE" id="PS51667"/>
    </source>
</evidence>
<sequence>MDLQLKLWRSQQQNESEEQSSAAKISNFFLDQIRSQTASSAAALPLFVPEPTLSPSVSCFSPNTSSSRFLKMGNLFSLAQWQELELQALIYRYMLAGASVPQELLLPIQKRHWGRGAMDPEPGRCKRTDGKKWRCSRDVVGGHKYCDRHIHRGRNRSRKPVETAKPATATAASSFVLGEDLGHGPNNLFFSSDSSHSSTKHLHLTSHQSCSSGMKQESNKKRPYEAHSGLINGRSDDGNTLRPFFDDWPRSSDSTSSPMSSSNCHLSISMPGNTSSDVSLKLSTGDEVEEANNNEREQQQNMNWWSSGGNHHNMGGPLAEALRSASSTSSVLHQMGISAQMEFFDNPPDFGAASTLGGSWSFAFIGLSGSSQLAGAGSRRLRKSPPWGHRDVPLGTNNPQSSFSCFGSLIELFVQIMKYVKPLKLLILGDALKTTKVSVPGRFLGLDVGDKYVGLAVSDPSNMIASPLSVLLRKKTNIDLMATDFQNLVKAFSVSGLVVGYPFGKLNNVEDVVTVNLFIEELRKTEKLKDAKYTYWDERLSSKTVELMLKPLKLHPVQEKTMLDKFAAVVILQEYLDYANRYVNGEPAE</sequence>
<name>A0ABQ7Z0Q0_BRANA</name>
<feature type="compositionally biased region" description="Low complexity" evidence="10">
    <location>
        <begin position="251"/>
        <end position="262"/>
    </location>
</feature>
<dbReference type="PROSITE" id="PS51667">
    <property type="entry name" value="WRC"/>
    <property type="match status" value="1"/>
</dbReference>
<evidence type="ECO:0000256" key="4">
    <source>
        <dbReference type="ARBA" id="ARBA00022517"/>
    </source>
</evidence>
<feature type="region of interest" description="Disordered" evidence="10">
    <location>
        <begin position="192"/>
        <end position="270"/>
    </location>
</feature>
<feature type="short sequence motif" description="Bipartite nuclear localization signal" evidence="8">
    <location>
        <begin position="124"/>
        <end position="134"/>
    </location>
</feature>
<dbReference type="InterPro" id="IPR014978">
    <property type="entry name" value="Gln-Leu-Gln_QLQ"/>
</dbReference>
<accession>A0ABQ7Z0Q0</accession>
<dbReference type="PANTHER" id="PTHR31602:SF56">
    <property type="entry name" value="GROWTH-REGULATING FACTOR 4"/>
    <property type="match status" value="1"/>
</dbReference>
<feature type="domain" description="WRC" evidence="12">
    <location>
        <begin position="119"/>
        <end position="163"/>
    </location>
</feature>
<evidence type="ECO:0000256" key="3">
    <source>
        <dbReference type="ARBA" id="ARBA00022490"/>
    </source>
</evidence>
<protein>
    <recommendedName>
        <fullName evidence="9">Growth-regulating factor</fullName>
    </recommendedName>
</protein>
<dbReference type="InterPro" id="IPR014977">
    <property type="entry name" value="WRC_dom"/>
</dbReference>
<comment type="function">
    <text evidence="9">Transcription activator.</text>
</comment>
<dbReference type="SUPFAM" id="SSF53098">
    <property type="entry name" value="Ribonuclease H-like"/>
    <property type="match status" value="1"/>
</dbReference>
<comment type="domain">
    <text evidence="9">The QLQ domain and WRC domain may be involved in protein-protein interaction and DNA-binding, respectively.</text>
</comment>
<evidence type="ECO:0000256" key="2">
    <source>
        <dbReference type="ARBA" id="ARBA00008122"/>
    </source>
</evidence>
<feature type="compositionally biased region" description="Basic and acidic residues" evidence="10">
    <location>
        <begin position="234"/>
        <end position="250"/>
    </location>
</feature>
<evidence type="ECO:0000256" key="9">
    <source>
        <dbReference type="RuleBase" id="RU367127"/>
    </source>
</evidence>
<dbReference type="Proteomes" id="UP000824890">
    <property type="component" value="Unassembled WGS sequence"/>
</dbReference>
<evidence type="ECO:0000256" key="1">
    <source>
        <dbReference type="ARBA" id="ARBA00004123"/>
    </source>
</evidence>
<evidence type="ECO:0000256" key="6">
    <source>
        <dbReference type="ARBA" id="ARBA00022801"/>
    </source>
</evidence>
<evidence type="ECO:0000256" key="5">
    <source>
        <dbReference type="ARBA" id="ARBA00022722"/>
    </source>
</evidence>
<feature type="short sequence motif" description="Bipartite nuclear localization signal" evidence="8">
    <location>
        <begin position="152"/>
        <end position="159"/>
    </location>
</feature>
<keyword evidence="9" id="KW-0804">Transcription</keyword>
<evidence type="ECO:0000256" key="10">
    <source>
        <dbReference type="SAM" id="MobiDB-lite"/>
    </source>
</evidence>
<evidence type="ECO:0000313" key="14">
    <source>
        <dbReference type="Proteomes" id="UP000824890"/>
    </source>
</evidence>
<gene>
    <name evidence="13" type="ORF">HID58_071092</name>
</gene>
<keyword evidence="7 8" id="KW-0539">Nucleus</keyword>
<dbReference type="NCBIfam" id="TIGR00250">
    <property type="entry name" value="RNAse_H_YqgF"/>
    <property type="match status" value="1"/>
</dbReference>
<dbReference type="InterPro" id="IPR005227">
    <property type="entry name" value="YqgF"/>
</dbReference>
<keyword evidence="4" id="KW-0690">Ribosome biogenesis</keyword>
<comment type="caution">
    <text evidence="13">The sequence shown here is derived from an EMBL/GenBank/DDBJ whole genome shotgun (WGS) entry which is preliminary data.</text>
</comment>
<dbReference type="InterPro" id="IPR006641">
    <property type="entry name" value="YqgF/RNaseH-like_dom"/>
</dbReference>
<dbReference type="HAMAP" id="MF_00651">
    <property type="entry name" value="Nuclease_YqgF"/>
    <property type="match status" value="1"/>
</dbReference>